<dbReference type="AlphaFoldDB" id="A0AAW2ZKU4"/>
<keyword evidence="4" id="KW-0812">Transmembrane</keyword>
<feature type="binding site" evidence="2">
    <location>
        <position position="458"/>
    </location>
    <ligand>
        <name>L-glutamate</name>
        <dbReference type="ChEBI" id="CHEBI:29985"/>
    </ligand>
</feature>
<dbReference type="InterPro" id="IPR043138">
    <property type="entry name" value="GGT_lsub"/>
</dbReference>
<keyword evidence="4" id="KW-0472">Membrane</keyword>
<dbReference type="Gene3D" id="1.10.246.130">
    <property type="match status" value="1"/>
</dbReference>
<evidence type="ECO:0000313" key="6">
    <source>
        <dbReference type="Proteomes" id="UP001431209"/>
    </source>
</evidence>
<feature type="active site" description="Nucleophile" evidence="1">
    <location>
        <position position="416"/>
    </location>
</feature>
<name>A0AAW2ZKU4_9EUKA</name>
<evidence type="ECO:0000256" key="4">
    <source>
        <dbReference type="SAM" id="Phobius"/>
    </source>
</evidence>
<feature type="region of interest" description="Disordered" evidence="3">
    <location>
        <begin position="1"/>
        <end position="23"/>
    </location>
</feature>
<gene>
    <name evidence="5" type="ORF">AKO1_009523</name>
</gene>
<dbReference type="InterPro" id="IPR043137">
    <property type="entry name" value="GGT_ssub_C"/>
</dbReference>
<evidence type="ECO:0000256" key="1">
    <source>
        <dbReference type="PIRSR" id="PIRSR600101-1"/>
    </source>
</evidence>
<keyword evidence="5" id="KW-0378">Hydrolase</keyword>
<dbReference type="GO" id="GO:0006751">
    <property type="term" value="P:glutathione catabolic process"/>
    <property type="evidence" value="ECO:0007669"/>
    <property type="project" value="InterPro"/>
</dbReference>
<feature type="transmembrane region" description="Helical" evidence="4">
    <location>
        <begin position="48"/>
        <end position="72"/>
    </location>
</feature>
<feature type="binding site" evidence="2">
    <location>
        <begin position="434"/>
        <end position="436"/>
    </location>
    <ligand>
        <name>L-glutamate</name>
        <dbReference type="ChEBI" id="CHEBI:29985"/>
    </ligand>
</feature>
<dbReference type="Proteomes" id="UP001431209">
    <property type="component" value="Unassembled WGS sequence"/>
</dbReference>
<dbReference type="SUPFAM" id="SSF56235">
    <property type="entry name" value="N-terminal nucleophile aminohydrolases (Ntn hydrolases)"/>
    <property type="match status" value="1"/>
</dbReference>
<feature type="binding site" evidence="2">
    <location>
        <begin position="487"/>
        <end position="488"/>
    </location>
    <ligand>
        <name>L-glutamate</name>
        <dbReference type="ChEBI" id="CHEBI:29985"/>
    </ligand>
</feature>
<dbReference type="GO" id="GO:0005886">
    <property type="term" value="C:plasma membrane"/>
    <property type="evidence" value="ECO:0007669"/>
    <property type="project" value="TreeGrafter"/>
</dbReference>
<keyword evidence="4" id="KW-1133">Transmembrane helix</keyword>
<evidence type="ECO:0000313" key="5">
    <source>
        <dbReference type="EMBL" id="KAL0490436.1"/>
    </source>
</evidence>
<dbReference type="PRINTS" id="PR01210">
    <property type="entry name" value="GGTRANSPTASE"/>
</dbReference>
<dbReference type="EMBL" id="JAOPGA020001688">
    <property type="protein sequence ID" value="KAL0490436.1"/>
    <property type="molecule type" value="Genomic_DNA"/>
</dbReference>
<comment type="caution">
    <text evidence="5">The sequence shown here is derived from an EMBL/GenBank/DDBJ whole genome shotgun (WGS) entry which is preliminary data.</text>
</comment>
<accession>A0AAW2ZKU4</accession>
<protein>
    <submittedName>
        <fullName evidence="5">Glutathione hydrolase</fullName>
    </submittedName>
</protein>
<organism evidence="5 6">
    <name type="scientific">Acrasis kona</name>
    <dbReference type="NCBI Taxonomy" id="1008807"/>
    <lineage>
        <taxon>Eukaryota</taxon>
        <taxon>Discoba</taxon>
        <taxon>Heterolobosea</taxon>
        <taxon>Tetramitia</taxon>
        <taxon>Eutetramitia</taxon>
        <taxon>Acrasidae</taxon>
        <taxon>Acrasis</taxon>
    </lineage>
</organism>
<dbReference type="PANTHER" id="PTHR11686">
    <property type="entry name" value="GAMMA GLUTAMYL TRANSPEPTIDASE"/>
    <property type="match status" value="1"/>
</dbReference>
<dbReference type="PANTHER" id="PTHR11686:SF9">
    <property type="entry name" value="RE13973P"/>
    <property type="match status" value="1"/>
</dbReference>
<feature type="binding site" evidence="2">
    <location>
        <position position="512"/>
    </location>
    <ligand>
        <name>L-glutamate</name>
        <dbReference type="ChEBI" id="CHEBI:29985"/>
    </ligand>
</feature>
<keyword evidence="6" id="KW-1185">Reference proteome</keyword>
<evidence type="ECO:0000256" key="3">
    <source>
        <dbReference type="SAM" id="MobiDB-lite"/>
    </source>
</evidence>
<proteinExistence type="predicted"/>
<sequence>MQDDDDAPKSPFGRVYSGSNDAAYDSDQSDIEYGEHIINKYGTNNKKYLYHFGIPVIIIVLLIFGSIIGIIVSNSVATIPQTSKKGSEGAVAADDPVCSEMGLKILKRGGNAVDAAVTTALCLGVMRPYASGIGGGGFLMKSQNGGLAVAVPAEPAGLYAAHSKYGKLSWKELFQDPIAIARDGFVVDELMEIRIKNFMENIKNNPGLSGFLTRNGVPLKRGDVMKRPEYSQLLQRLANEGVDPFYKGDIASKMVNEIKNAGGIITDSDFANYKPIWRYSVDDATPASQYSMVNFTSFYNNGRYRVVAGPPPCSGSALIMMLNILDKLNFRDAKMNYGLQYHLVVESLKHGFANRMGLGDLPFLPSDNVTAVMNKLLNPAVAAKISSWRIDPGRTFPWPYYFQDPATFDSSKDSGTTHLSVIDKDRNGVSLTTTVNTIFGSGVVSPAFGLVYNNQMDDFSVQKEGVNLFGLPPSLSNRIAPGKRPLSSQTPTMVFDTQQNNRLVLVVGASGGPTILSSVLQVLVDILDLNLDPQVAINLPRVHVQAGVDEVAMEEGLIMMLQKALIEKGHKLKIAPILPDGHTIGSVQAVQVTNDGKTLVAASDIRKLGVPATF</sequence>
<dbReference type="InterPro" id="IPR000101">
    <property type="entry name" value="GGT_peptidase"/>
</dbReference>
<evidence type="ECO:0000256" key="2">
    <source>
        <dbReference type="PIRSR" id="PIRSR600101-2"/>
    </source>
</evidence>
<dbReference type="Gene3D" id="3.60.20.40">
    <property type="match status" value="1"/>
</dbReference>
<dbReference type="Pfam" id="PF01019">
    <property type="entry name" value="G_glu_transpept"/>
    <property type="match status" value="2"/>
</dbReference>
<reference evidence="5 6" key="1">
    <citation type="submission" date="2024-03" db="EMBL/GenBank/DDBJ databases">
        <title>The Acrasis kona genome and developmental transcriptomes reveal deep origins of eukaryotic multicellular pathways.</title>
        <authorList>
            <person name="Sheikh S."/>
            <person name="Fu C.-J."/>
            <person name="Brown M.W."/>
            <person name="Baldauf S.L."/>
        </authorList>
    </citation>
    <scope>NUCLEOTIDE SEQUENCE [LARGE SCALE GENOMIC DNA]</scope>
    <source>
        <strain evidence="5 6">ATCC MYA-3509</strain>
    </source>
</reference>
<dbReference type="GO" id="GO:0036374">
    <property type="term" value="F:glutathione hydrolase activity"/>
    <property type="evidence" value="ECO:0007669"/>
    <property type="project" value="InterPro"/>
</dbReference>
<dbReference type="InterPro" id="IPR029055">
    <property type="entry name" value="Ntn_hydrolases_N"/>
</dbReference>